<dbReference type="Proteomes" id="UP001598251">
    <property type="component" value="Unassembled WGS sequence"/>
</dbReference>
<reference evidence="3 4" key="1">
    <citation type="submission" date="2024-09" db="EMBL/GenBank/DDBJ databases">
        <title>The Natural Products Discovery Center: Release of the First 8490 Sequenced Strains for Exploring Actinobacteria Biosynthetic Diversity.</title>
        <authorList>
            <person name="Kalkreuter E."/>
            <person name="Kautsar S.A."/>
            <person name="Yang D."/>
            <person name="Bader C.D."/>
            <person name="Teijaro C.N."/>
            <person name="Fluegel L."/>
            <person name="Davis C.M."/>
            <person name="Simpson J.R."/>
            <person name="Lauterbach L."/>
            <person name="Steele A.D."/>
            <person name="Gui C."/>
            <person name="Meng S."/>
            <person name="Li G."/>
            <person name="Viehrig K."/>
            <person name="Ye F."/>
            <person name="Su P."/>
            <person name="Kiefer A.F."/>
            <person name="Nichols A."/>
            <person name="Cepeda A.J."/>
            <person name="Yan W."/>
            <person name="Fan B."/>
            <person name="Jiang Y."/>
            <person name="Adhikari A."/>
            <person name="Zheng C.-J."/>
            <person name="Schuster L."/>
            <person name="Cowan T.M."/>
            <person name="Smanski M.J."/>
            <person name="Chevrette M.G."/>
            <person name="De Carvalho L.P.S."/>
            <person name="Shen B."/>
        </authorList>
    </citation>
    <scope>NUCLEOTIDE SEQUENCE [LARGE SCALE GENOMIC DNA]</scope>
    <source>
        <strain evidence="3 4">NPDC058546</strain>
    </source>
</reference>
<dbReference type="EMBL" id="JBHXOF010000003">
    <property type="protein sequence ID" value="MFD4213153.1"/>
    <property type="molecule type" value="Genomic_DNA"/>
</dbReference>
<protein>
    <submittedName>
        <fullName evidence="3">Lysyl oxidase family protein</fullName>
    </submittedName>
</protein>
<dbReference type="InterPro" id="IPR001695">
    <property type="entry name" value="Lysyl_oxidase"/>
</dbReference>
<organism evidence="3 4">
    <name type="scientific">Streptomyces sindenensis</name>
    <dbReference type="NCBI Taxonomy" id="67363"/>
    <lineage>
        <taxon>Bacteria</taxon>
        <taxon>Bacillati</taxon>
        <taxon>Actinomycetota</taxon>
        <taxon>Actinomycetes</taxon>
        <taxon>Kitasatosporales</taxon>
        <taxon>Streptomycetaceae</taxon>
        <taxon>Streptomyces</taxon>
    </lineage>
</organism>
<dbReference type="RefSeq" id="WP_189519193.1">
    <property type="nucleotide sequence ID" value="NZ_BMSG01000002.1"/>
</dbReference>
<evidence type="ECO:0000256" key="1">
    <source>
        <dbReference type="SAM" id="MobiDB-lite"/>
    </source>
</evidence>
<feature type="region of interest" description="Disordered" evidence="1">
    <location>
        <begin position="231"/>
        <end position="341"/>
    </location>
</feature>
<sequence length="620" mass="65757">MMTRSPQARTNRLTRPSIAVAAAVAVTAGVVAAAPDAKTAEPAPKLSLIAATTSVTLDSWKEDPGVYLDLGTYLTSENGAFELKVTRKSYKDPVVATQVLRNGKKTTTKALPAGLVKDFSGLPDFARISVTDAAGKTVLKQTESFCPNNASGRIRPDAPANSKYPQSCPVNPFTLGSVWGVENGWASNTYAGYYAKPVQLAAGTYTAKISVTKKYRDLFGIANKPRSVKVTVRERSWEQEEQGGGAAARSAAPRSSQSAESAAGHQGHGGHEGHQGHQGHDGHGQAADAPAASAHAAPAASAHAAHGAPARPEAPAARTAGATPTFNVGHGPYPPAPPALPWALKKESLQRQAFSAARVGDRAGQTDGSRQAPAARPNAKRPAGKATVPDVPKPDLRSLPAYGITVSDGYEDVPGKDYLAFSANVWNAGPAKLVVDGFRSPGKKLMDAYQYFYDAKGKQVGYTPTGTMEWDPRPGHEHWHFTDFASYRLLKADKKESVRSGKEAFCLANTDAVDYTVKNANWHPDNTDLSTACGQENSISVREVLDVGSGDTYTQDLPGQSFDITGLPNGTYYIQVLANPENRLKETNHKNNSALRKVILGGKKGARTVKVPAHHLVDAN</sequence>
<comment type="caution">
    <text evidence="3">The sequence shown here is derived from an EMBL/GenBank/DDBJ whole genome shotgun (WGS) entry which is preliminary data.</text>
</comment>
<dbReference type="Pfam" id="PF01186">
    <property type="entry name" value="Lysyl_oxidase"/>
    <property type="match status" value="1"/>
</dbReference>
<proteinExistence type="predicted"/>
<feature type="compositionally biased region" description="Basic and acidic residues" evidence="1">
    <location>
        <begin position="269"/>
        <end position="283"/>
    </location>
</feature>
<evidence type="ECO:0000313" key="4">
    <source>
        <dbReference type="Proteomes" id="UP001598251"/>
    </source>
</evidence>
<accession>A0ABW6EDS7</accession>
<name>A0ABW6EDS7_9ACTN</name>
<feature type="chain" id="PRO_5046755420" evidence="2">
    <location>
        <begin position="34"/>
        <end position="620"/>
    </location>
</feature>
<keyword evidence="4" id="KW-1185">Reference proteome</keyword>
<dbReference type="Gene3D" id="2.60.40.10">
    <property type="entry name" value="Immunoglobulins"/>
    <property type="match status" value="1"/>
</dbReference>
<feature type="signal peptide" evidence="2">
    <location>
        <begin position="1"/>
        <end position="33"/>
    </location>
</feature>
<feature type="compositionally biased region" description="Low complexity" evidence="1">
    <location>
        <begin position="247"/>
        <end position="265"/>
    </location>
</feature>
<feature type="region of interest" description="Disordered" evidence="1">
    <location>
        <begin position="353"/>
        <end position="394"/>
    </location>
</feature>
<keyword evidence="2" id="KW-0732">Signal</keyword>
<gene>
    <name evidence="3" type="ORF">ACFWSS_09615</name>
</gene>
<dbReference type="InterPro" id="IPR013783">
    <property type="entry name" value="Ig-like_fold"/>
</dbReference>
<feature type="compositionally biased region" description="Low complexity" evidence="1">
    <location>
        <begin position="284"/>
        <end position="324"/>
    </location>
</feature>
<evidence type="ECO:0000313" key="3">
    <source>
        <dbReference type="EMBL" id="MFD4213153.1"/>
    </source>
</evidence>
<evidence type="ECO:0000256" key="2">
    <source>
        <dbReference type="SAM" id="SignalP"/>
    </source>
</evidence>